<dbReference type="PANTHER" id="PTHR12138:SF152">
    <property type="entry name" value="C2H2-TYPE DOMAIN-CONTAINING PROTEIN"/>
    <property type="match status" value="1"/>
</dbReference>
<protein>
    <submittedName>
        <fullName evidence="1">Uncharacterized protein</fullName>
    </submittedName>
</protein>
<dbReference type="PANTHER" id="PTHR12138">
    <property type="entry name" value="PRIMATE-EXPANDED PROTEIN FAMILY"/>
    <property type="match status" value="1"/>
</dbReference>
<reference evidence="1" key="3">
    <citation type="submission" date="2025-09" db="UniProtKB">
        <authorList>
            <consortium name="Ensembl"/>
        </authorList>
    </citation>
    <scope>IDENTIFICATION</scope>
</reference>
<evidence type="ECO:0000313" key="2">
    <source>
        <dbReference type="Proteomes" id="UP000233100"/>
    </source>
</evidence>
<organism evidence="1 2">
    <name type="scientific">Macaca fascicularis</name>
    <name type="common">Crab-eating macaque</name>
    <name type="synonym">Cynomolgus monkey</name>
    <dbReference type="NCBI Taxonomy" id="9541"/>
    <lineage>
        <taxon>Eukaryota</taxon>
        <taxon>Metazoa</taxon>
        <taxon>Chordata</taxon>
        <taxon>Craniata</taxon>
        <taxon>Vertebrata</taxon>
        <taxon>Euteleostomi</taxon>
        <taxon>Mammalia</taxon>
        <taxon>Eutheria</taxon>
        <taxon>Euarchontoglires</taxon>
        <taxon>Primates</taxon>
        <taxon>Haplorrhini</taxon>
        <taxon>Catarrhini</taxon>
        <taxon>Cercopithecidae</taxon>
        <taxon>Cercopithecinae</taxon>
        <taxon>Macaca</taxon>
    </lineage>
</organism>
<dbReference type="AlphaFoldDB" id="A0A7N9CD73"/>
<proteinExistence type="predicted"/>
<dbReference type="GeneTree" id="ENSGT01120000271815"/>
<name>A0A7N9CD73_MACFA</name>
<dbReference type="Ensembl" id="ENSMFAT00000100081.1">
    <property type="protein sequence ID" value="ENSMFAP00000050174.1"/>
    <property type="gene ID" value="ENSMFAG00000059025.1"/>
</dbReference>
<reference evidence="1 2" key="1">
    <citation type="submission" date="2013-03" db="EMBL/GenBank/DDBJ databases">
        <authorList>
            <person name="Warren W."/>
            <person name="Wilson R.K."/>
        </authorList>
    </citation>
    <scope>NUCLEOTIDE SEQUENCE</scope>
</reference>
<reference evidence="1" key="2">
    <citation type="submission" date="2025-08" db="UniProtKB">
        <authorList>
            <consortium name="Ensembl"/>
        </authorList>
    </citation>
    <scope>IDENTIFICATION</scope>
</reference>
<accession>A0A7N9CD73</accession>
<keyword evidence="2" id="KW-1185">Reference proteome</keyword>
<sequence length="147" mass="16211">FFFETSLTLSPRLECSGTISAHCNLHFLSSSDSPAPASRIAGITGTCHHTWLIFVFLVETGFRHVGKASLELLTAGRSLPASASQSARMAGVSHCAWPGSTSDKSNTRWEIGIFSDVQRMKKQTNETKFLWTFIRKLLEICSSETKI</sequence>
<dbReference type="Proteomes" id="UP000233100">
    <property type="component" value="Chromosome 7"/>
</dbReference>
<evidence type="ECO:0000313" key="1">
    <source>
        <dbReference type="Ensembl" id="ENSMFAP00000050174.1"/>
    </source>
</evidence>
<dbReference type="PRINTS" id="PR02045">
    <property type="entry name" value="F138DOMAIN"/>
</dbReference>